<dbReference type="Pfam" id="PF14246">
    <property type="entry name" value="TetR_C_7"/>
    <property type="match status" value="1"/>
</dbReference>
<organism evidence="5 6">
    <name type="scientific">Kordiimonas lipolytica</name>
    <dbReference type="NCBI Taxonomy" id="1662421"/>
    <lineage>
        <taxon>Bacteria</taxon>
        <taxon>Pseudomonadati</taxon>
        <taxon>Pseudomonadota</taxon>
        <taxon>Alphaproteobacteria</taxon>
        <taxon>Kordiimonadales</taxon>
        <taxon>Kordiimonadaceae</taxon>
        <taxon>Kordiimonas</taxon>
    </lineage>
</organism>
<dbReference type="RefSeq" id="WP_197421273.1">
    <property type="nucleotide sequence ID" value="NZ_JBHSCR010000005.1"/>
</dbReference>
<evidence type="ECO:0000256" key="2">
    <source>
        <dbReference type="PROSITE-ProRule" id="PRU00335"/>
    </source>
</evidence>
<evidence type="ECO:0000259" key="4">
    <source>
        <dbReference type="PROSITE" id="PS50977"/>
    </source>
</evidence>
<dbReference type="SUPFAM" id="SSF46689">
    <property type="entry name" value="Homeodomain-like"/>
    <property type="match status" value="1"/>
</dbReference>
<keyword evidence="1 2" id="KW-0238">DNA-binding</keyword>
<dbReference type="InterPro" id="IPR039536">
    <property type="entry name" value="TetR_C_Proteobacteria"/>
</dbReference>
<keyword evidence="6" id="KW-1185">Reference proteome</keyword>
<dbReference type="EMBL" id="JBHSCR010000005">
    <property type="protein sequence ID" value="MFC4347983.1"/>
    <property type="molecule type" value="Genomic_DNA"/>
</dbReference>
<comment type="caution">
    <text evidence="5">The sequence shown here is derived from an EMBL/GenBank/DDBJ whole genome shotgun (WGS) entry which is preliminary data.</text>
</comment>
<feature type="domain" description="HTH tetR-type" evidence="4">
    <location>
        <begin position="25"/>
        <end position="85"/>
    </location>
</feature>
<dbReference type="PANTHER" id="PTHR30055">
    <property type="entry name" value="HTH-TYPE TRANSCRIPTIONAL REGULATOR RUTR"/>
    <property type="match status" value="1"/>
</dbReference>
<evidence type="ECO:0000256" key="1">
    <source>
        <dbReference type="ARBA" id="ARBA00023125"/>
    </source>
</evidence>
<name>A0ABV8UBY0_9PROT</name>
<dbReference type="InterPro" id="IPR009057">
    <property type="entry name" value="Homeodomain-like_sf"/>
</dbReference>
<dbReference type="Gene3D" id="1.10.357.10">
    <property type="entry name" value="Tetracycline Repressor, domain 2"/>
    <property type="match status" value="1"/>
</dbReference>
<gene>
    <name evidence="5" type="ORF">ACFO5Q_09020</name>
</gene>
<dbReference type="Pfam" id="PF00440">
    <property type="entry name" value="TetR_N"/>
    <property type="match status" value="1"/>
</dbReference>
<dbReference type="PRINTS" id="PR00455">
    <property type="entry name" value="HTHTETR"/>
</dbReference>
<feature type="region of interest" description="Disordered" evidence="3">
    <location>
        <begin position="1"/>
        <end position="27"/>
    </location>
</feature>
<sequence>MSNTALAQKGAEDQSKPSRGRPRDVEKNRAIIDAASRLFLENGFDGTSMDEVAKRAGVSKQTVYSHFSSKEQLFGESIHITIEKYFPDQALQEVRSHTLEADLTAVSMRFAHLLMSQDAMAMHRVLVSAAPRGPELAQIFWEAGPAEMIVKLSAFLKYWVDKGELEIDDLEKAGARLISLLKGKPHFEMEIGLRDSVSDDVLEAHVVDVVKCFIKLYRKS</sequence>
<protein>
    <submittedName>
        <fullName evidence="5">TetR/AcrR family transcriptional regulator</fullName>
    </submittedName>
</protein>
<dbReference type="Proteomes" id="UP001595776">
    <property type="component" value="Unassembled WGS sequence"/>
</dbReference>
<dbReference type="InterPro" id="IPR001647">
    <property type="entry name" value="HTH_TetR"/>
</dbReference>
<dbReference type="PANTHER" id="PTHR30055:SF146">
    <property type="entry name" value="HTH-TYPE TRANSCRIPTIONAL DUAL REGULATOR CECR"/>
    <property type="match status" value="1"/>
</dbReference>
<feature type="DNA-binding region" description="H-T-H motif" evidence="2">
    <location>
        <begin position="48"/>
        <end position="67"/>
    </location>
</feature>
<accession>A0ABV8UBY0</accession>
<evidence type="ECO:0000313" key="5">
    <source>
        <dbReference type="EMBL" id="MFC4347983.1"/>
    </source>
</evidence>
<dbReference type="SUPFAM" id="SSF48498">
    <property type="entry name" value="Tetracyclin repressor-like, C-terminal domain"/>
    <property type="match status" value="1"/>
</dbReference>
<dbReference type="PROSITE" id="PS50977">
    <property type="entry name" value="HTH_TETR_2"/>
    <property type="match status" value="1"/>
</dbReference>
<reference evidence="6" key="1">
    <citation type="journal article" date="2019" name="Int. J. Syst. Evol. Microbiol.">
        <title>The Global Catalogue of Microorganisms (GCM) 10K type strain sequencing project: providing services to taxonomists for standard genome sequencing and annotation.</title>
        <authorList>
            <consortium name="The Broad Institute Genomics Platform"/>
            <consortium name="The Broad Institute Genome Sequencing Center for Infectious Disease"/>
            <person name="Wu L."/>
            <person name="Ma J."/>
        </authorList>
    </citation>
    <scope>NUCLEOTIDE SEQUENCE [LARGE SCALE GENOMIC DNA]</scope>
    <source>
        <strain evidence="6">CGMCC 1.15304</strain>
    </source>
</reference>
<dbReference type="InterPro" id="IPR050109">
    <property type="entry name" value="HTH-type_TetR-like_transc_reg"/>
</dbReference>
<feature type="compositionally biased region" description="Basic and acidic residues" evidence="3">
    <location>
        <begin position="10"/>
        <end position="27"/>
    </location>
</feature>
<dbReference type="InterPro" id="IPR036271">
    <property type="entry name" value="Tet_transcr_reg_TetR-rel_C_sf"/>
</dbReference>
<evidence type="ECO:0000313" key="6">
    <source>
        <dbReference type="Proteomes" id="UP001595776"/>
    </source>
</evidence>
<proteinExistence type="predicted"/>
<evidence type="ECO:0000256" key="3">
    <source>
        <dbReference type="SAM" id="MobiDB-lite"/>
    </source>
</evidence>
<dbReference type="Gene3D" id="1.10.10.60">
    <property type="entry name" value="Homeodomain-like"/>
    <property type="match status" value="1"/>
</dbReference>